<keyword evidence="3" id="KW-1185">Reference proteome</keyword>
<organism evidence="2 3">
    <name type="scientific">Nocardioides guangzhouensis</name>
    <dbReference type="NCBI Taxonomy" id="2497878"/>
    <lineage>
        <taxon>Bacteria</taxon>
        <taxon>Bacillati</taxon>
        <taxon>Actinomycetota</taxon>
        <taxon>Actinomycetes</taxon>
        <taxon>Propionibacteriales</taxon>
        <taxon>Nocardioidaceae</taxon>
        <taxon>Nocardioides</taxon>
    </lineage>
</organism>
<dbReference type="OrthoDB" id="3385524at2"/>
<comment type="caution">
    <text evidence="2">The sequence shown here is derived from an EMBL/GenBank/DDBJ whole genome shotgun (WGS) entry which is preliminary data.</text>
</comment>
<sequence length="412" mass="46236">MSHRPFPSVSRLSRRTTIAIGALALMLAAAPFLPRSGPQPAIENATDAGPAGLAGATAGTGAVTPAMRAEIDRVLGAARASGRATQGRTLSPAALVRDQVRCATFEGQRYCLHSGWTRSTQAQVVTELSRTAADAARRTPRESTGDLDPLALLRQRQRMPLEARLRADRAELTDAARSVAKVWLLRNQVQGTPLPTGFLAAHPEVRLRTASGDPAATTQPKKASDYPERGYVLTSKRTTEQTRTYWCGPTTMQMIGWGWRYKRSQKTWANRLGTTRDGSSITNLVGATNRYTGWDQERYAGRYIVLDIKDWSYGRWYLLQMRHYGDYRAPVILHPVLLKKWYPYLDDDASGHFQVGRGWNKNGDKANLLRYFEPWNQQRFDPSEPYIARSQERSAYRSYRANKEHFQHNIGV</sequence>
<evidence type="ECO:0000313" key="2">
    <source>
        <dbReference type="EMBL" id="RYP85366.1"/>
    </source>
</evidence>
<dbReference type="Proteomes" id="UP000295198">
    <property type="component" value="Unassembled WGS sequence"/>
</dbReference>
<gene>
    <name evidence="2" type="ORF">EKO23_12855</name>
</gene>
<protein>
    <recommendedName>
        <fullName evidence="1">Peptidase C39-like domain-containing protein</fullName>
    </recommendedName>
</protein>
<dbReference type="EMBL" id="SDKM01000017">
    <property type="protein sequence ID" value="RYP85366.1"/>
    <property type="molecule type" value="Genomic_DNA"/>
</dbReference>
<dbReference type="Gene3D" id="3.90.70.10">
    <property type="entry name" value="Cysteine proteinases"/>
    <property type="match status" value="1"/>
</dbReference>
<evidence type="ECO:0000259" key="1">
    <source>
        <dbReference type="Pfam" id="PF13529"/>
    </source>
</evidence>
<feature type="domain" description="Peptidase C39-like" evidence="1">
    <location>
        <begin position="241"/>
        <end position="363"/>
    </location>
</feature>
<proteinExistence type="predicted"/>
<dbReference type="AlphaFoldDB" id="A0A4Q4ZDD1"/>
<dbReference type="InterPro" id="IPR039564">
    <property type="entry name" value="Peptidase_C39-like"/>
</dbReference>
<reference evidence="2 3" key="1">
    <citation type="submission" date="2019-01" db="EMBL/GenBank/DDBJ databases">
        <title>Nocardioides guangzhouensis sp. nov., an actinobacterium isolated from soil.</title>
        <authorList>
            <person name="Fu Y."/>
            <person name="Cai Y."/>
            <person name="Lin Z."/>
            <person name="Chen P."/>
        </authorList>
    </citation>
    <scope>NUCLEOTIDE SEQUENCE [LARGE SCALE GENOMIC DNA]</scope>
    <source>
        <strain evidence="2 3">130</strain>
    </source>
</reference>
<dbReference type="RefSeq" id="WP_134717881.1">
    <property type="nucleotide sequence ID" value="NZ_SDKM01000017.1"/>
</dbReference>
<dbReference type="Pfam" id="PF13529">
    <property type="entry name" value="Peptidase_C39_2"/>
    <property type="match status" value="1"/>
</dbReference>
<evidence type="ECO:0000313" key="3">
    <source>
        <dbReference type="Proteomes" id="UP000295198"/>
    </source>
</evidence>
<name>A0A4Q4ZDD1_9ACTN</name>
<accession>A0A4Q4ZDD1</accession>